<keyword evidence="4" id="KW-1185">Reference proteome</keyword>
<dbReference type="Gene3D" id="3.30.910.10">
    <property type="entry name" value="DinI-like"/>
    <property type="match status" value="1"/>
</dbReference>
<evidence type="ECO:0000313" key="3">
    <source>
        <dbReference type="Proteomes" id="UP000007257"/>
    </source>
</evidence>
<dbReference type="GeneID" id="95416459"/>
<reference evidence="3" key="1">
    <citation type="submission" date="2011-01" db="EMBL/GenBank/DDBJ databases">
        <title>Complete sequence of chromosome of Rahnella sp. Y9602.</title>
        <authorList>
            <consortium name="US DOE Joint Genome Institute"/>
            <person name="Lucas S."/>
            <person name="Copeland A."/>
            <person name="Lapidus A."/>
            <person name="Cheng J.-F."/>
            <person name="Goodwin L."/>
            <person name="Pitluck S."/>
            <person name="Lu M."/>
            <person name="Detter J.C."/>
            <person name="Han C."/>
            <person name="Tapia R."/>
            <person name="Land M."/>
            <person name="Hauser L."/>
            <person name="Kyrpides N."/>
            <person name="Ivanova N."/>
            <person name="Ovchinnikova G."/>
            <person name="Pagani I."/>
            <person name="Sobecky P.A."/>
            <person name="Martinez R.J."/>
            <person name="Woyke T."/>
        </authorList>
    </citation>
    <scope>NUCLEOTIDE SEQUENCE [LARGE SCALE GENOMIC DNA]</scope>
    <source>
        <strain evidence="3">Y9602</strain>
    </source>
</reference>
<dbReference type="SUPFAM" id="SSF54857">
    <property type="entry name" value="DNA damage-inducible protein DinI"/>
    <property type="match status" value="1"/>
</dbReference>
<dbReference type="InterPro" id="IPR036687">
    <property type="entry name" value="DinI-like_sf"/>
</dbReference>
<dbReference type="HOGENOM" id="CLU_139795_1_0_6"/>
<dbReference type="EMBL" id="CP002505">
    <property type="protein sequence ID" value="ADW74561.1"/>
    <property type="molecule type" value="Genomic_DNA"/>
</dbReference>
<dbReference type="KEGG" id="rah:Rahaq_2967"/>
<dbReference type="Pfam" id="PF06183">
    <property type="entry name" value="DinI"/>
    <property type="match status" value="1"/>
</dbReference>
<evidence type="ECO:0000313" key="2">
    <source>
        <dbReference type="EMBL" id="MFD3225898.1"/>
    </source>
</evidence>
<reference evidence="2 4" key="3">
    <citation type="submission" date="2024-09" db="EMBL/GenBank/DDBJ databases">
        <title>Genomes of Rahnella.</title>
        <authorList>
            <person name="Mnguni F.C."/>
            <person name="Shin G.Y."/>
            <person name="Coutinho T."/>
        </authorList>
    </citation>
    <scope>NUCLEOTIDE SEQUENCE [LARGE SCALE GENOMIC DNA]</scope>
    <source>
        <strain evidence="2 4">20WA0057</strain>
    </source>
</reference>
<gene>
    <name evidence="2" type="primary">dinI</name>
    <name evidence="1" type="ordered locus">Rahaq_2967</name>
    <name evidence="2" type="ORF">ACFPK4_20320</name>
</gene>
<dbReference type="AlphaFoldDB" id="A0A0H3FBK3"/>
<dbReference type="PANTHER" id="PTHR36572:SF2">
    <property type="entry name" value="DNA DAMAGE-INDUCIBLE PROTEIN I"/>
    <property type="match status" value="1"/>
</dbReference>
<dbReference type="RefSeq" id="WP_013576257.1">
    <property type="nucleotide sequence ID" value="NC_015061.1"/>
</dbReference>
<dbReference type="GO" id="GO:0009432">
    <property type="term" value="P:SOS response"/>
    <property type="evidence" value="ECO:0007669"/>
    <property type="project" value="TreeGrafter"/>
</dbReference>
<accession>A0A0H3FBK3</accession>
<evidence type="ECO:0000313" key="1">
    <source>
        <dbReference type="EMBL" id="ADW74561.1"/>
    </source>
</evidence>
<proteinExistence type="predicted"/>
<sequence length="84" mass="9424">MRVEVTIDKTKPLPAGALDALSGELSKRINKQFSDRENKIQVRYAGANSLSVLGGAKTDRDLIEEILQETWESADDWFSNQNDE</sequence>
<dbReference type="InterPro" id="IPR010391">
    <property type="entry name" value="DNA_damage-inducible_DinI-like"/>
</dbReference>
<reference evidence="1 3" key="2">
    <citation type="journal article" date="2012" name="J. Bacteriol.">
        <title>Complete Genome Sequence of Rahnella sp. Strain Y9602, a Gammaproteobacterium Isolate from Metal- and Radionuclide-Contaminated Soil.</title>
        <authorList>
            <person name="Martinez R.J."/>
            <person name="Bruce D."/>
            <person name="Detter C."/>
            <person name="Goodwin L.A."/>
            <person name="Han J."/>
            <person name="Han C.S."/>
            <person name="Held B."/>
            <person name="Land M.L."/>
            <person name="Mikhailova N."/>
            <person name="Nolan M."/>
            <person name="Pennacchio L."/>
            <person name="Pitluck S."/>
            <person name="Tapia R."/>
            <person name="Woyke T."/>
            <person name="Sobecky P.A."/>
        </authorList>
    </citation>
    <scope>NUCLEOTIDE SEQUENCE [LARGE SCALE GENOMIC DNA]</scope>
    <source>
        <strain evidence="1 3">Y9602</strain>
    </source>
</reference>
<name>A0A0H3FBK3_RAHSY</name>
<dbReference type="PANTHER" id="PTHR36572">
    <property type="entry name" value="DNA DAMAGE-INDUCIBLE PROTEIN I-RELATED"/>
    <property type="match status" value="1"/>
</dbReference>
<evidence type="ECO:0000313" key="4">
    <source>
        <dbReference type="Proteomes" id="UP001598201"/>
    </source>
</evidence>
<dbReference type="Proteomes" id="UP000007257">
    <property type="component" value="Chromosome"/>
</dbReference>
<organism evidence="1 3">
    <name type="scientific">Rahnella sp. (strain Y9602)</name>
    <dbReference type="NCBI Taxonomy" id="2703885"/>
    <lineage>
        <taxon>Bacteria</taxon>
        <taxon>Pseudomonadati</taxon>
        <taxon>Pseudomonadota</taxon>
        <taxon>Gammaproteobacteria</taxon>
        <taxon>Enterobacterales</taxon>
        <taxon>Yersiniaceae</taxon>
        <taxon>Rahnella</taxon>
    </lineage>
</organism>
<protein>
    <submittedName>
        <fullName evidence="2">DNA damage-inducible protein I</fullName>
    </submittedName>
    <submittedName>
        <fullName evidence="1">DinI family protein</fullName>
    </submittedName>
</protein>
<dbReference type="EMBL" id="JBHUCJ010000064">
    <property type="protein sequence ID" value="MFD3225898.1"/>
    <property type="molecule type" value="Genomic_DNA"/>
</dbReference>
<dbReference type="NCBIfam" id="NF007893">
    <property type="entry name" value="PRK10597.1"/>
    <property type="match status" value="1"/>
</dbReference>
<dbReference type="Proteomes" id="UP001598201">
    <property type="component" value="Unassembled WGS sequence"/>
</dbReference>
<dbReference type="eggNOG" id="ENOG5032TF2">
    <property type="taxonomic scope" value="Bacteria"/>
</dbReference>
<dbReference type="OrthoDB" id="6590090at2"/>